<proteinExistence type="predicted"/>
<name>A0ABN7UHQ1_GIGMA</name>
<dbReference type="Proteomes" id="UP000789901">
    <property type="component" value="Unassembled WGS sequence"/>
</dbReference>
<keyword evidence="3" id="KW-1185">Reference proteome</keyword>
<feature type="region of interest" description="Disordered" evidence="1">
    <location>
        <begin position="214"/>
        <end position="254"/>
    </location>
</feature>
<comment type="caution">
    <text evidence="2">The sequence shown here is derived from an EMBL/GenBank/DDBJ whole genome shotgun (WGS) entry which is preliminary data.</text>
</comment>
<organism evidence="2 3">
    <name type="scientific">Gigaspora margarita</name>
    <dbReference type="NCBI Taxonomy" id="4874"/>
    <lineage>
        <taxon>Eukaryota</taxon>
        <taxon>Fungi</taxon>
        <taxon>Fungi incertae sedis</taxon>
        <taxon>Mucoromycota</taxon>
        <taxon>Glomeromycotina</taxon>
        <taxon>Glomeromycetes</taxon>
        <taxon>Diversisporales</taxon>
        <taxon>Gigasporaceae</taxon>
        <taxon>Gigaspora</taxon>
    </lineage>
</organism>
<accession>A0ABN7UHQ1</accession>
<evidence type="ECO:0000313" key="3">
    <source>
        <dbReference type="Proteomes" id="UP000789901"/>
    </source>
</evidence>
<gene>
    <name evidence="2" type="ORF">GMARGA_LOCUS6821</name>
</gene>
<reference evidence="2 3" key="1">
    <citation type="submission" date="2021-06" db="EMBL/GenBank/DDBJ databases">
        <authorList>
            <person name="Kallberg Y."/>
            <person name="Tangrot J."/>
            <person name="Rosling A."/>
        </authorList>
    </citation>
    <scope>NUCLEOTIDE SEQUENCE [LARGE SCALE GENOMIC DNA]</scope>
    <source>
        <strain evidence="2 3">120-4 pot B 10/14</strain>
    </source>
</reference>
<sequence>MVFFLEVTSDSHQSEKKNCPRALLTATSECDIKGQMTFYQNVNGDTWLTGTYQYGFQDPNNWNYDWTIQNGCGEILFNLTSWLDMEFVKDSGCYGYSSDNSKKTDNKKKGGYLNKRHKYTTFDEKCDIGSWGTKSWVIKVDELTWDCNQKGIKYKKCDKKDIYKDKVTDYDDEKLPNRLDDQGPTTGLYLIIDGENKSGKRDNSQSVAAININDYGEPVSSPPPSHTTQTPPLHTPQPPPTPPPTSPQSQYPTTVEITKVTVTVTMTSKKPAFTRTE</sequence>
<protein>
    <submittedName>
        <fullName evidence="2">46236_t:CDS:1</fullName>
    </submittedName>
</protein>
<evidence type="ECO:0000313" key="2">
    <source>
        <dbReference type="EMBL" id="CAG8599688.1"/>
    </source>
</evidence>
<evidence type="ECO:0000256" key="1">
    <source>
        <dbReference type="SAM" id="MobiDB-lite"/>
    </source>
</evidence>
<dbReference type="EMBL" id="CAJVQB010003166">
    <property type="protein sequence ID" value="CAG8599688.1"/>
    <property type="molecule type" value="Genomic_DNA"/>
</dbReference>
<feature type="compositionally biased region" description="Pro residues" evidence="1">
    <location>
        <begin position="233"/>
        <end position="246"/>
    </location>
</feature>